<dbReference type="AlphaFoldDB" id="A0A8J5SYJ7"/>
<keyword evidence="1" id="KW-0812">Transmembrane</keyword>
<dbReference type="OrthoDB" id="1658288at2759"/>
<evidence type="ECO:0000313" key="2">
    <source>
        <dbReference type="EMBL" id="KAG8083390.1"/>
    </source>
</evidence>
<protein>
    <submittedName>
        <fullName evidence="2">Uncharacterized protein</fullName>
    </submittedName>
</protein>
<sequence>MDLHLQLRPTDGSPLEDPSRYRHIVGSLLYLTVAVILVHLARLSMLNFINDQKVDCDLARSNLVNARLLVNDSIRIVEGILYGSKKDMEKLNGVHTTDKDKIAATGVLLSGLIMLISSLY</sequence>
<gene>
    <name evidence="2" type="ORF">GUJ93_ZPchr0015g6729</name>
</gene>
<evidence type="ECO:0000256" key="1">
    <source>
        <dbReference type="SAM" id="Phobius"/>
    </source>
</evidence>
<proteinExistence type="predicted"/>
<accession>A0A8J5SYJ7</accession>
<reference evidence="2" key="2">
    <citation type="submission" date="2021-02" db="EMBL/GenBank/DDBJ databases">
        <authorList>
            <person name="Kimball J.A."/>
            <person name="Haas M.W."/>
            <person name="Macchietto M."/>
            <person name="Kono T."/>
            <person name="Duquette J."/>
            <person name="Shao M."/>
        </authorList>
    </citation>
    <scope>NUCLEOTIDE SEQUENCE</scope>
    <source>
        <tissue evidence="2">Fresh leaf tissue</tissue>
    </source>
</reference>
<dbReference type="Proteomes" id="UP000729402">
    <property type="component" value="Unassembled WGS sequence"/>
</dbReference>
<keyword evidence="1" id="KW-0472">Membrane</keyword>
<reference evidence="2" key="1">
    <citation type="journal article" date="2021" name="bioRxiv">
        <title>Whole Genome Assembly and Annotation of Northern Wild Rice, Zizania palustris L., Supports a Whole Genome Duplication in the Zizania Genus.</title>
        <authorList>
            <person name="Haas M."/>
            <person name="Kono T."/>
            <person name="Macchietto M."/>
            <person name="Millas R."/>
            <person name="McGilp L."/>
            <person name="Shao M."/>
            <person name="Duquette J."/>
            <person name="Hirsch C.N."/>
            <person name="Kimball J."/>
        </authorList>
    </citation>
    <scope>NUCLEOTIDE SEQUENCE</scope>
    <source>
        <tissue evidence="2">Fresh leaf tissue</tissue>
    </source>
</reference>
<feature type="transmembrane region" description="Helical" evidence="1">
    <location>
        <begin position="102"/>
        <end position="119"/>
    </location>
</feature>
<organism evidence="2 3">
    <name type="scientific">Zizania palustris</name>
    <name type="common">Northern wild rice</name>
    <dbReference type="NCBI Taxonomy" id="103762"/>
    <lineage>
        <taxon>Eukaryota</taxon>
        <taxon>Viridiplantae</taxon>
        <taxon>Streptophyta</taxon>
        <taxon>Embryophyta</taxon>
        <taxon>Tracheophyta</taxon>
        <taxon>Spermatophyta</taxon>
        <taxon>Magnoliopsida</taxon>
        <taxon>Liliopsida</taxon>
        <taxon>Poales</taxon>
        <taxon>Poaceae</taxon>
        <taxon>BOP clade</taxon>
        <taxon>Oryzoideae</taxon>
        <taxon>Oryzeae</taxon>
        <taxon>Zizaniinae</taxon>
        <taxon>Zizania</taxon>
    </lineage>
</organism>
<dbReference type="EMBL" id="JAAALK010000085">
    <property type="protein sequence ID" value="KAG8083390.1"/>
    <property type="molecule type" value="Genomic_DNA"/>
</dbReference>
<evidence type="ECO:0000313" key="3">
    <source>
        <dbReference type="Proteomes" id="UP000729402"/>
    </source>
</evidence>
<comment type="caution">
    <text evidence="2">The sequence shown here is derived from an EMBL/GenBank/DDBJ whole genome shotgun (WGS) entry which is preliminary data.</text>
</comment>
<keyword evidence="1" id="KW-1133">Transmembrane helix</keyword>
<feature type="transmembrane region" description="Helical" evidence="1">
    <location>
        <begin position="20"/>
        <end position="41"/>
    </location>
</feature>
<keyword evidence="3" id="KW-1185">Reference proteome</keyword>
<name>A0A8J5SYJ7_ZIZPA</name>